<accession>A0A1H8GEA2</accession>
<reference evidence="1 2" key="1">
    <citation type="submission" date="2016-10" db="EMBL/GenBank/DDBJ databases">
        <authorList>
            <person name="de Groot N.N."/>
        </authorList>
    </citation>
    <scope>NUCLEOTIDE SEQUENCE [LARGE SCALE GENOMIC DNA]</scope>
    <source>
        <strain evidence="1 2">CGMCC 4.2026</strain>
    </source>
</reference>
<evidence type="ECO:0000313" key="2">
    <source>
        <dbReference type="Proteomes" id="UP000181951"/>
    </source>
</evidence>
<dbReference type="RefSeq" id="WP_069465522.1">
    <property type="nucleotide sequence ID" value="NZ_FODD01000005.1"/>
</dbReference>
<organism evidence="1 2">
    <name type="scientific">Actinacidiphila rubida</name>
    <dbReference type="NCBI Taxonomy" id="310780"/>
    <lineage>
        <taxon>Bacteria</taxon>
        <taxon>Bacillati</taxon>
        <taxon>Actinomycetota</taxon>
        <taxon>Actinomycetes</taxon>
        <taxon>Kitasatosporales</taxon>
        <taxon>Streptomycetaceae</taxon>
        <taxon>Actinacidiphila</taxon>
    </lineage>
</organism>
<keyword evidence="2" id="KW-1185">Reference proteome</keyword>
<dbReference type="Proteomes" id="UP000181951">
    <property type="component" value="Unassembled WGS sequence"/>
</dbReference>
<dbReference type="STRING" id="310780.SAMN05216267_100538"/>
<dbReference type="AlphaFoldDB" id="A0A1H8GEA2"/>
<protein>
    <submittedName>
        <fullName evidence="1">Uncharacterized protein</fullName>
    </submittedName>
</protein>
<name>A0A1H8GEA2_9ACTN</name>
<gene>
    <name evidence="1" type="ORF">SAMN05216267_100538</name>
</gene>
<sequence>MRMLLTAKMDTENANQLITDGTMGKTIDGIIEELKPEAAYFTAWEGERTALLVIDVTDSSQMPSIAEPFFHAGAKVSLRPVMNAEDLHTGLSSLGR</sequence>
<proteinExistence type="predicted"/>
<evidence type="ECO:0000313" key="1">
    <source>
        <dbReference type="EMBL" id="SEN42064.1"/>
    </source>
</evidence>
<dbReference type="OrthoDB" id="120749at2"/>
<dbReference type="EMBL" id="FODD01000005">
    <property type="protein sequence ID" value="SEN42064.1"/>
    <property type="molecule type" value="Genomic_DNA"/>
</dbReference>